<organism evidence="2 3">
    <name type="scientific">Pannonibacter tanglangensis</name>
    <dbReference type="NCBI Taxonomy" id="2750084"/>
    <lineage>
        <taxon>Bacteria</taxon>
        <taxon>Pseudomonadati</taxon>
        <taxon>Pseudomonadota</taxon>
        <taxon>Alphaproteobacteria</taxon>
        <taxon>Hyphomicrobiales</taxon>
        <taxon>Stappiaceae</taxon>
        <taxon>Pannonibacter</taxon>
    </lineage>
</organism>
<feature type="compositionally biased region" description="Gly residues" evidence="1">
    <location>
        <begin position="245"/>
        <end position="261"/>
    </location>
</feature>
<evidence type="ECO:0000313" key="3">
    <source>
        <dbReference type="Proteomes" id="UP000541347"/>
    </source>
</evidence>
<sequence>MMILNSLKMAMGFAGGPAGRQMLAGGRPDAGGLMPGANGASRDPLPSPTLPGLTLSDELVEDIKSSVETTQNLQRSMETAKDGARRDKIARLQERIEQLKERIRYATPQQAKALMKELKQLAKEFKGAAKELGSEAAGLSTGSMSAGLSTGQSTGAQAATGTMQATSATSQASSRPASSTAATAQTGAMTGTTGGTTGGTATASAMAATLLEAGLGGPDPALAALPAATMAQSGPESGAESGQNSGPGSGPESGSGSGRPGGTTAATDQGRTAETRRDGTDAPTGTDSAPAARTQQDLRQAVLAYVGEQLKEEVAVRGARAGAMKLERETLGKIGNEIKYLAEQIERLHKMGEDEGSDRVRRDRASIVEMLRQGIDDLNDPRVLNGLNGAIAASAALEADTGTGTEQGPQMGGAPLLPAQAGSLAYGGAGLAAAATLPASATGVLA</sequence>
<dbReference type="Proteomes" id="UP000541347">
    <property type="component" value="Unassembled WGS sequence"/>
</dbReference>
<dbReference type="EMBL" id="JAABLP010000001">
    <property type="protein sequence ID" value="NBN62254.1"/>
    <property type="molecule type" value="Genomic_DNA"/>
</dbReference>
<feature type="compositionally biased region" description="Low complexity" evidence="1">
    <location>
        <begin position="149"/>
        <end position="191"/>
    </location>
</feature>
<evidence type="ECO:0000313" key="2">
    <source>
        <dbReference type="EMBL" id="NBN62254.1"/>
    </source>
</evidence>
<feature type="region of interest" description="Disordered" evidence="1">
    <location>
        <begin position="229"/>
        <end position="295"/>
    </location>
</feature>
<comment type="caution">
    <text evidence="2">The sequence shown here is derived from an EMBL/GenBank/DDBJ whole genome shotgun (WGS) entry which is preliminary data.</text>
</comment>
<reference evidence="2 3" key="1">
    <citation type="submission" date="2020-01" db="EMBL/GenBank/DDBJ databases">
        <authorList>
            <person name="Peng S.Y."/>
            <person name="Li J."/>
            <person name="Wang M."/>
            <person name="Wang L."/>
            <person name="Wang C.Q."/>
            <person name="Wang J.R."/>
        </authorList>
    </citation>
    <scope>NUCLEOTIDE SEQUENCE [LARGE SCALE GENOMIC DNA]</scope>
    <source>
        <strain evidence="2 3">XCT-34</strain>
    </source>
</reference>
<evidence type="ECO:0000256" key="1">
    <source>
        <dbReference type="SAM" id="MobiDB-lite"/>
    </source>
</evidence>
<protein>
    <submittedName>
        <fullName evidence="2">Uncharacterized protein</fullName>
    </submittedName>
</protein>
<keyword evidence="3" id="KW-1185">Reference proteome</keyword>
<feature type="compositionally biased region" description="Basic and acidic residues" evidence="1">
    <location>
        <begin position="271"/>
        <end position="280"/>
    </location>
</feature>
<feature type="region of interest" description="Disordered" evidence="1">
    <location>
        <begin position="24"/>
        <end position="52"/>
    </location>
</feature>
<feature type="region of interest" description="Disordered" evidence="1">
    <location>
        <begin position="137"/>
        <end position="200"/>
    </location>
</feature>
<name>A0ABW9ZBQ2_9HYPH</name>
<proteinExistence type="predicted"/>
<accession>A0ABW9ZBQ2</accession>
<dbReference type="RefSeq" id="WP_161673056.1">
    <property type="nucleotide sequence ID" value="NZ_JAABLP010000001.1"/>
</dbReference>
<feature type="compositionally biased region" description="Polar residues" evidence="1">
    <location>
        <begin position="283"/>
        <end position="295"/>
    </location>
</feature>
<gene>
    <name evidence="2" type="ORF">GWI71_01015</name>
</gene>